<gene>
    <name evidence="14" type="ORF">HOLleu_22677</name>
</gene>
<comment type="subunit">
    <text evidence="3">Component of the nexin-dynein regulatory complex (N-DRC).</text>
</comment>
<keyword evidence="6 12" id="KW-0175">Coiled coil</keyword>
<comment type="function">
    <text evidence="1">Component of the nexin-dynein regulatory complex (N-DRC), a key regulator of ciliary/flagellar motility which maintains the alignment and integrity of the distal axoneme and regulates microtubule sliding in motile axonemes.</text>
</comment>
<comment type="caution">
    <text evidence="14">The sequence shown here is derived from an EMBL/GenBank/DDBJ whole genome shotgun (WGS) entry which is preliminary data.</text>
</comment>
<evidence type="ECO:0000256" key="4">
    <source>
        <dbReference type="ARBA" id="ARBA00022490"/>
    </source>
</evidence>
<evidence type="ECO:0000256" key="10">
    <source>
        <dbReference type="ARBA" id="ARBA00044754"/>
    </source>
</evidence>
<keyword evidence="5" id="KW-0282">Flagellum</keyword>
<evidence type="ECO:0000256" key="1">
    <source>
        <dbReference type="ARBA" id="ARBA00003029"/>
    </source>
</evidence>
<keyword evidence="15" id="KW-1185">Reference proteome</keyword>
<evidence type="ECO:0000256" key="8">
    <source>
        <dbReference type="ARBA" id="ARBA00023212"/>
    </source>
</evidence>
<dbReference type="Proteomes" id="UP001152320">
    <property type="component" value="Chromosome 10"/>
</dbReference>
<organism evidence="14 15">
    <name type="scientific">Holothuria leucospilota</name>
    <name type="common">Black long sea cucumber</name>
    <name type="synonym">Mertensiothuria leucospilota</name>
    <dbReference type="NCBI Taxonomy" id="206669"/>
    <lineage>
        <taxon>Eukaryota</taxon>
        <taxon>Metazoa</taxon>
        <taxon>Echinodermata</taxon>
        <taxon>Eleutherozoa</taxon>
        <taxon>Echinozoa</taxon>
        <taxon>Holothuroidea</taxon>
        <taxon>Aspidochirotacea</taxon>
        <taxon>Aspidochirotida</taxon>
        <taxon>Holothuriidae</taxon>
        <taxon>Holothuria</taxon>
    </lineage>
</organism>
<name>A0A9Q1BZL2_HOLLE</name>
<protein>
    <recommendedName>
        <fullName evidence="11">Dynein regulatory complex protein 12</fullName>
    </recommendedName>
</protein>
<evidence type="ECO:0000256" key="7">
    <source>
        <dbReference type="ARBA" id="ARBA00023069"/>
    </source>
</evidence>
<sequence length="251" mass="28641">MPPKKKGKGKKGKKKGKKKNDAELTIDDKYKKTLHEIEALKDHLASRKEIARRAQAHSEEWKKKMEAAHEDLVSQKDDQKSITTDMTRQYKHMQTEMNAEVHRLAAELDKTKTKLGIMADSMVSVGIMANSMVSLGIMADSVVSLGVMTDSVVFVCVMADLMVSQAQTEKQLQETTAEKEKITKEKDDLIAELQDKIKNMEFSYESMMQEALDNMVIKLDLAQKRWQEQATNIHFEHKQKLMEFGLNPLDI</sequence>
<dbReference type="OrthoDB" id="10264405at2759"/>
<feature type="coiled-coil region" evidence="12">
    <location>
        <begin position="165"/>
        <end position="210"/>
    </location>
</feature>
<evidence type="ECO:0000256" key="6">
    <source>
        <dbReference type="ARBA" id="ARBA00023054"/>
    </source>
</evidence>
<dbReference type="AlphaFoldDB" id="A0A9Q1BZL2"/>
<dbReference type="PANTHER" id="PTHR28656:SF1">
    <property type="entry name" value="COILED-COIL DOMAIN-CONTAINING PROTEIN 153"/>
    <property type="match status" value="1"/>
</dbReference>
<evidence type="ECO:0000256" key="5">
    <source>
        <dbReference type="ARBA" id="ARBA00022846"/>
    </source>
</evidence>
<accession>A0A9Q1BZL2</accession>
<comment type="subcellular location">
    <subcellularLocation>
        <location evidence="2">Cytoplasm</location>
        <location evidence="2">Cytoskeleton</location>
        <location evidence="2">Flagellum axoneme</location>
    </subcellularLocation>
</comment>
<evidence type="ECO:0000256" key="3">
    <source>
        <dbReference type="ARBA" id="ARBA00011248"/>
    </source>
</evidence>
<proteinExistence type="inferred from homology"/>
<reference evidence="14" key="1">
    <citation type="submission" date="2021-10" db="EMBL/GenBank/DDBJ databases">
        <title>Tropical sea cucumber genome reveals ecological adaptation and Cuvierian tubules defense mechanism.</title>
        <authorList>
            <person name="Chen T."/>
        </authorList>
    </citation>
    <scope>NUCLEOTIDE SEQUENCE</scope>
    <source>
        <strain evidence="14">Nanhai2018</strain>
        <tissue evidence="14">Muscle</tissue>
    </source>
</reference>
<evidence type="ECO:0000256" key="9">
    <source>
        <dbReference type="ARBA" id="ARBA00023273"/>
    </source>
</evidence>
<evidence type="ECO:0000256" key="13">
    <source>
        <dbReference type="SAM" id="MobiDB-lite"/>
    </source>
</evidence>
<keyword evidence="7" id="KW-0969">Cilium</keyword>
<evidence type="ECO:0000313" key="15">
    <source>
        <dbReference type="Proteomes" id="UP001152320"/>
    </source>
</evidence>
<comment type="similarity">
    <text evidence="10">Belongs to the DRC12 family.</text>
</comment>
<feature type="compositionally biased region" description="Basic residues" evidence="13">
    <location>
        <begin position="1"/>
        <end position="18"/>
    </location>
</feature>
<evidence type="ECO:0000256" key="2">
    <source>
        <dbReference type="ARBA" id="ARBA00004611"/>
    </source>
</evidence>
<evidence type="ECO:0000256" key="11">
    <source>
        <dbReference type="ARBA" id="ARBA00044800"/>
    </source>
</evidence>
<evidence type="ECO:0000256" key="12">
    <source>
        <dbReference type="SAM" id="Coils"/>
    </source>
</evidence>
<dbReference type="PANTHER" id="PTHR28656">
    <property type="entry name" value="COILED-COIL DOMAIN-CONTAINING PROTEIN 153"/>
    <property type="match status" value="1"/>
</dbReference>
<keyword evidence="8" id="KW-0206">Cytoskeleton</keyword>
<keyword evidence="4" id="KW-0963">Cytoplasm</keyword>
<evidence type="ECO:0000313" key="14">
    <source>
        <dbReference type="EMBL" id="KAJ8035449.1"/>
    </source>
</evidence>
<dbReference type="EMBL" id="JAIZAY010000010">
    <property type="protein sequence ID" value="KAJ8035449.1"/>
    <property type="molecule type" value="Genomic_DNA"/>
</dbReference>
<feature type="region of interest" description="Disordered" evidence="13">
    <location>
        <begin position="1"/>
        <end position="24"/>
    </location>
</feature>
<dbReference type="InterPro" id="IPR033585">
    <property type="entry name" value="DRC12-like"/>
</dbReference>
<keyword evidence="9" id="KW-0966">Cell projection</keyword>